<dbReference type="Pfam" id="PF01925">
    <property type="entry name" value="TauE"/>
    <property type="match status" value="1"/>
</dbReference>
<dbReference type="EMBL" id="BMHC01000027">
    <property type="protein sequence ID" value="GGI32902.1"/>
    <property type="molecule type" value="Genomic_DNA"/>
</dbReference>
<dbReference type="Proteomes" id="UP000625079">
    <property type="component" value="Unassembled WGS sequence"/>
</dbReference>
<keyword evidence="6 8" id="KW-1133">Transmembrane helix</keyword>
<reference evidence="9" key="1">
    <citation type="journal article" date="2014" name="Int. J. Syst. Evol. Microbiol.">
        <title>Complete genome sequence of Corynebacterium casei LMG S-19264T (=DSM 44701T), isolated from a smear-ripened cheese.</title>
        <authorList>
            <consortium name="US DOE Joint Genome Institute (JGI-PGF)"/>
            <person name="Walter F."/>
            <person name="Albersmeier A."/>
            <person name="Kalinowski J."/>
            <person name="Ruckert C."/>
        </authorList>
    </citation>
    <scope>NUCLEOTIDE SEQUENCE</scope>
    <source>
        <strain evidence="9">CGMCC 1.15034</strain>
    </source>
</reference>
<organism evidence="9 10">
    <name type="scientific">Bradyrhizobium guangdongense</name>
    <dbReference type="NCBI Taxonomy" id="1325090"/>
    <lineage>
        <taxon>Bacteria</taxon>
        <taxon>Pseudomonadati</taxon>
        <taxon>Pseudomonadota</taxon>
        <taxon>Alphaproteobacteria</taxon>
        <taxon>Hyphomicrobiales</taxon>
        <taxon>Nitrobacteraceae</taxon>
        <taxon>Bradyrhizobium</taxon>
    </lineage>
</organism>
<dbReference type="GO" id="GO:0005886">
    <property type="term" value="C:plasma membrane"/>
    <property type="evidence" value="ECO:0007669"/>
    <property type="project" value="UniProtKB-SubCell"/>
</dbReference>
<feature type="transmembrane region" description="Helical" evidence="8">
    <location>
        <begin position="99"/>
        <end position="117"/>
    </location>
</feature>
<comment type="similarity">
    <text evidence="2 8">Belongs to the 4-toluene sulfonate uptake permease (TSUP) (TC 2.A.102) family.</text>
</comment>
<feature type="transmembrane region" description="Helical" evidence="8">
    <location>
        <begin position="129"/>
        <end position="150"/>
    </location>
</feature>
<feature type="transmembrane region" description="Helical" evidence="8">
    <location>
        <begin position="71"/>
        <end position="93"/>
    </location>
</feature>
<evidence type="ECO:0000256" key="8">
    <source>
        <dbReference type="RuleBase" id="RU363041"/>
    </source>
</evidence>
<evidence type="ECO:0000313" key="9">
    <source>
        <dbReference type="EMBL" id="GGI32902.1"/>
    </source>
</evidence>
<gene>
    <name evidence="9" type="ORF">GCM10010987_71720</name>
</gene>
<evidence type="ECO:0000256" key="6">
    <source>
        <dbReference type="ARBA" id="ARBA00022989"/>
    </source>
</evidence>
<keyword evidence="3" id="KW-0813">Transport</keyword>
<protein>
    <recommendedName>
        <fullName evidence="8">Probable membrane transporter protein</fullName>
    </recommendedName>
</protein>
<dbReference type="AlphaFoldDB" id="A0AA88BCI1"/>
<dbReference type="PANTHER" id="PTHR30269:SF37">
    <property type="entry name" value="MEMBRANE TRANSPORTER PROTEIN"/>
    <property type="match status" value="1"/>
</dbReference>
<name>A0AA88BCI1_9BRAD</name>
<keyword evidence="7 8" id="KW-0472">Membrane</keyword>
<feature type="transmembrane region" description="Helical" evidence="8">
    <location>
        <begin position="224"/>
        <end position="242"/>
    </location>
</feature>
<evidence type="ECO:0000256" key="4">
    <source>
        <dbReference type="ARBA" id="ARBA00022475"/>
    </source>
</evidence>
<comment type="subcellular location">
    <subcellularLocation>
        <location evidence="1 8">Cell membrane</location>
        <topology evidence="1 8">Multi-pass membrane protein</topology>
    </subcellularLocation>
</comment>
<proteinExistence type="inferred from homology"/>
<evidence type="ECO:0000313" key="10">
    <source>
        <dbReference type="Proteomes" id="UP000625079"/>
    </source>
</evidence>
<evidence type="ECO:0000256" key="1">
    <source>
        <dbReference type="ARBA" id="ARBA00004651"/>
    </source>
</evidence>
<evidence type="ECO:0000256" key="7">
    <source>
        <dbReference type="ARBA" id="ARBA00023136"/>
    </source>
</evidence>
<accession>A0AA88BCI1</accession>
<keyword evidence="4 8" id="KW-1003">Cell membrane</keyword>
<evidence type="ECO:0000256" key="2">
    <source>
        <dbReference type="ARBA" id="ARBA00009142"/>
    </source>
</evidence>
<feature type="transmembrane region" description="Helical" evidence="8">
    <location>
        <begin position="46"/>
        <end position="64"/>
    </location>
</feature>
<dbReference type="InterPro" id="IPR052017">
    <property type="entry name" value="TSUP"/>
</dbReference>
<reference evidence="9" key="2">
    <citation type="submission" date="2022-12" db="EMBL/GenBank/DDBJ databases">
        <authorList>
            <person name="Sun Q."/>
            <person name="Zhou Y."/>
        </authorList>
    </citation>
    <scope>NUCLEOTIDE SEQUENCE</scope>
    <source>
        <strain evidence="9">CGMCC 1.15034</strain>
    </source>
</reference>
<evidence type="ECO:0000256" key="5">
    <source>
        <dbReference type="ARBA" id="ARBA00022692"/>
    </source>
</evidence>
<comment type="caution">
    <text evidence="9">The sequence shown here is derived from an EMBL/GenBank/DDBJ whole genome shotgun (WGS) entry which is preliminary data.</text>
</comment>
<keyword evidence="5 8" id="KW-0812">Transmembrane</keyword>
<dbReference type="InterPro" id="IPR002781">
    <property type="entry name" value="TM_pro_TauE-like"/>
</dbReference>
<feature type="transmembrane region" description="Helical" evidence="8">
    <location>
        <begin position="200"/>
        <end position="218"/>
    </location>
</feature>
<evidence type="ECO:0000256" key="3">
    <source>
        <dbReference type="ARBA" id="ARBA00022448"/>
    </source>
</evidence>
<sequence>MMVGPESVLLLSLAVFSGAFVSGVAGFAFSAVAGAILLHILQPMEAVPLMMACSVGVQAANLWALRQEIRWIESLILTIGGLLGLPLALWALRNTDARTFQQIFGAVIAAYAAWMLFRPSNPYVHQMNRVSNALIGFGGGLIGGLTAMPGALPTIWCDLHGLTKKQQRGLVQPFIAVMQIVALCIMLARHDLSPKLFIEIGLSIPALAAGSALGLLVFRSINEVAFRRLILGVLLISGAMLVA</sequence>
<dbReference type="PANTHER" id="PTHR30269">
    <property type="entry name" value="TRANSMEMBRANE PROTEIN YFCA"/>
    <property type="match status" value="1"/>
</dbReference>